<protein>
    <submittedName>
        <fullName evidence="1">Uncharacterized protein</fullName>
    </submittedName>
</protein>
<name>A0A5B0L3H3_9PROT</name>
<evidence type="ECO:0000313" key="1">
    <source>
        <dbReference type="EMBL" id="KAA1058855.1"/>
    </source>
</evidence>
<dbReference type="AlphaFoldDB" id="A0A5B0L3H3"/>
<organism evidence="1 2">
    <name type="scientific">Azospirillum argentinense</name>
    <dbReference type="NCBI Taxonomy" id="2970906"/>
    <lineage>
        <taxon>Bacteria</taxon>
        <taxon>Pseudomonadati</taxon>
        <taxon>Pseudomonadota</taxon>
        <taxon>Alphaproteobacteria</taxon>
        <taxon>Rhodospirillales</taxon>
        <taxon>Azospirillaceae</taxon>
        <taxon>Azospirillum</taxon>
    </lineage>
</organism>
<accession>A0A5B0L3H3</accession>
<comment type="caution">
    <text evidence="1">The sequence shown here is derived from an EMBL/GenBank/DDBJ whole genome shotgun (WGS) entry which is preliminary data.</text>
</comment>
<gene>
    <name evidence="1" type="ORF">FH063_001055</name>
</gene>
<reference evidence="1 2" key="1">
    <citation type="submission" date="2019-07" db="EMBL/GenBank/DDBJ databases">
        <title>Genome sequencing of the stress-tolerant strain Azospirillum brasilense Az19.</title>
        <authorList>
            <person name="Maroniche G.A."/>
            <person name="Garcia J.E."/>
            <person name="Pagnussat L."/>
            <person name="Amenta M."/>
            <person name="Creus C.M."/>
        </authorList>
    </citation>
    <scope>NUCLEOTIDE SEQUENCE [LARGE SCALE GENOMIC DNA]</scope>
    <source>
        <strain evidence="1 2">Az19</strain>
    </source>
</reference>
<sequence>MRRNIMIRLHNASGVVGETRPKRLCGISLRRGDRIIGVCVSESHMVR</sequence>
<dbReference type="Proteomes" id="UP000325333">
    <property type="component" value="Unassembled WGS sequence"/>
</dbReference>
<proteinExistence type="predicted"/>
<dbReference type="EMBL" id="VEWN01000001">
    <property type="protein sequence ID" value="KAA1058855.1"/>
    <property type="molecule type" value="Genomic_DNA"/>
</dbReference>
<evidence type="ECO:0000313" key="2">
    <source>
        <dbReference type="Proteomes" id="UP000325333"/>
    </source>
</evidence>